<dbReference type="EMBL" id="CAJNDS010000657">
    <property type="protein sequence ID" value="CAE7225726.1"/>
    <property type="molecule type" value="Genomic_DNA"/>
</dbReference>
<dbReference type="Proteomes" id="UP000604046">
    <property type="component" value="Unassembled WGS sequence"/>
</dbReference>
<feature type="region of interest" description="Disordered" evidence="1">
    <location>
        <begin position="58"/>
        <end position="94"/>
    </location>
</feature>
<gene>
    <name evidence="2" type="ORF">SNAT2548_LOCUS8717</name>
</gene>
<organism evidence="2 3">
    <name type="scientific">Symbiodinium natans</name>
    <dbReference type="NCBI Taxonomy" id="878477"/>
    <lineage>
        <taxon>Eukaryota</taxon>
        <taxon>Sar</taxon>
        <taxon>Alveolata</taxon>
        <taxon>Dinophyceae</taxon>
        <taxon>Suessiales</taxon>
        <taxon>Symbiodiniaceae</taxon>
        <taxon>Symbiodinium</taxon>
    </lineage>
</organism>
<evidence type="ECO:0000313" key="3">
    <source>
        <dbReference type="Proteomes" id="UP000604046"/>
    </source>
</evidence>
<comment type="caution">
    <text evidence="2">The sequence shown here is derived from an EMBL/GenBank/DDBJ whole genome shotgun (WGS) entry which is preliminary data.</text>
</comment>
<evidence type="ECO:0000256" key="1">
    <source>
        <dbReference type="SAM" id="MobiDB-lite"/>
    </source>
</evidence>
<dbReference type="AlphaFoldDB" id="A0A812KKR3"/>
<name>A0A812KKR3_9DINO</name>
<sequence length="582" mass="63808">MSSRCQQWEGVMATICNASVTQCDDKEMVSERFSTDYNELPPSNFANVCARATLPSRQSPPGSGFCNAQPVIPSSGSHTAQAEGRSPTAGGKPGEERLQEFLTRFQHMESRQACSNEALEQISTLLEVTVDKFGTLNETLHQMKTDIGQLHTNLSSLETKVSQTSVPYTAHPARPVSSELLGEELLGHHRGKEETGLESSEGIGETMESSHLSCHSEPTCASTSLDSDEQSDHTSPVVSKLSGKDSRQLFKEGGQQRGDALVSLISVALKHPDLSGASLLRQWQLQQTKVKSQRDLNVDLVANKSILAMQNQQFVALVRVAMHRAPLEGRDILCQFETELKQEKRAGRGSNASASLQQLGDQGDVEGGLRSFGIQPSLCHQQGVVSLVHVALKHPDVNGFSLLQLWKRERVNIKSQRQLNLNCIEKKMEIQQQNRQFVALVYAALFHPDLEGAELLKQWERLKVAATEPDSPLGCVNPNTFWSRSRSWSSPSPRPSITISFDPQKQERLVSLVRLVVDNPELNSAQLCELWRHNSNPDACNAAAFTGASSRTKGRLMYLGAICSALCAPLGLPGLNLTCKSP</sequence>
<dbReference type="OrthoDB" id="430145at2759"/>
<proteinExistence type="predicted"/>
<protein>
    <submittedName>
        <fullName evidence="2">Uncharacterized protein</fullName>
    </submittedName>
</protein>
<keyword evidence="3" id="KW-1185">Reference proteome</keyword>
<accession>A0A812KKR3</accession>
<evidence type="ECO:0000313" key="2">
    <source>
        <dbReference type="EMBL" id="CAE7225726.1"/>
    </source>
</evidence>
<reference evidence="2" key="1">
    <citation type="submission" date="2021-02" db="EMBL/GenBank/DDBJ databases">
        <authorList>
            <person name="Dougan E. K."/>
            <person name="Rhodes N."/>
            <person name="Thang M."/>
            <person name="Chan C."/>
        </authorList>
    </citation>
    <scope>NUCLEOTIDE SEQUENCE</scope>
</reference>
<feature type="region of interest" description="Disordered" evidence="1">
    <location>
        <begin position="188"/>
        <end position="245"/>
    </location>
</feature>